<dbReference type="InterPro" id="IPR005502">
    <property type="entry name" value="Ribosyl_crysJ1"/>
</dbReference>
<dbReference type="Gene3D" id="2.60.120.560">
    <property type="entry name" value="Exo-inulinase, domain 1"/>
    <property type="match status" value="1"/>
</dbReference>
<feature type="binding site" evidence="1">
    <location>
        <position position="61"/>
    </location>
    <ligand>
        <name>Mg(2+)</name>
        <dbReference type="ChEBI" id="CHEBI:18420"/>
        <label>1</label>
    </ligand>
</feature>
<protein>
    <submittedName>
        <fullName evidence="2">ADP-ribosylglycohydrolase</fullName>
    </submittedName>
</protein>
<evidence type="ECO:0000256" key="1">
    <source>
        <dbReference type="PIRSR" id="PIRSR605502-1"/>
    </source>
</evidence>
<dbReference type="RefSeq" id="XP_018032499.1">
    <property type="nucleotide sequence ID" value="XM_018188063.1"/>
</dbReference>
<organism evidence="2 3">
    <name type="scientific">Paraphaeosphaeria sporulosa</name>
    <dbReference type="NCBI Taxonomy" id="1460663"/>
    <lineage>
        <taxon>Eukaryota</taxon>
        <taxon>Fungi</taxon>
        <taxon>Dikarya</taxon>
        <taxon>Ascomycota</taxon>
        <taxon>Pezizomycotina</taxon>
        <taxon>Dothideomycetes</taxon>
        <taxon>Pleosporomycetidae</taxon>
        <taxon>Pleosporales</taxon>
        <taxon>Massarineae</taxon>
        <taxon>Didymosphaeriaceae</taxon>
        <taxon>Paraphaeosphaeria</taxon>
    </lineage>
</organism>
<feature type="binding site" evidence="1">
    <location>
        <position position="62"/>
    </location>
    <ligand>
        <name>Mg(2+)</name>
        <dbReference type="ChEBI" id="CHEBI:18420"/>
        <label>1</label>
    </ligand>
</feature>
<comment type="cofactor">
    <cofactor evidence="1">
        <name>Mg(2+)</name>
        <dbReference type="ChEBI" id="CHEBI:18420"/>
    </cofactor>
    <text evidence="1">Binds 2 magnesium ions per subunit.</text>
</comment>
<dbReference type="GO" id="GO:0046872">
    <property type="term" value="F:metal ion binding"/>
    <property type="evidence" value="ECO:0007669"/>
    <property type="project" value="UniProtKB-KW"/>
</dbReference>
<accession>A0A177C310</accession>
<dbReference type="GO" id="GO:0016787">
    <property type="term" value="F:hydrolase activity"/>
    <property type="evidence" value="ECO:0007669"/>
    <property type="project" value="UniProtKB-KW"/>
</dbReference>
<dbReference type="InParanoid" id="A0A177C310"/>
<sequence length="719" mass="78006">MTALPHKYLETIYAGVLGKLIGVYLGRPFENWTYQEIQARLGPIHHYVHDRFEVPLVVIDDDISGTFAFVRALEEHPFEDAAKDFSCENVGSTWLNQVIDNRTVFWWGGHGISTEHTVFNNLKRGIKPPVSGSMGTNGRTLAEQIGAQIFIDGWAMVCPGNAGLAAHLAWEAARVSHDGVAVDAAVLWAVMEAEAFVEKDVDKLLDKGLEYVGTESGLRKPIEDVRVWVQEDGDWETTRQRIEDTYGYDKYGGICHMIPNHLIMVMAVLYAGHDFSQAMHIINTAGWDTDCNSGNVGCLVGIINGLGGFENEKALDWRGPLADRALISTADGGYSINDAVRITYDLANTAHKIAGLTPLSAPKDGAQWHFSLPGSVQGFQCTSPTSSVQIEQTLDARTPALGLTLQPSSTNQEEIEVLTQTFTPRDALAVKRDYELMACPLLSPGQTLFAVLSSPATNTTPITAAIRLKAYDFDDALVPASSPYTTLAPGQKKSIAWTIPAALANKPIQQLGVALDQPANPEGTNKVYLHSIRHSGTPAMTLSRPPLSTGPGLSSVPETMWTYQWVSSIDKVHTKFGPSFFLAQDAGEGLYYTGTRDWADYSASAGGWMVNMGEGHGVVVRVQGLRRWYGAMVRKEGEKGVLEVVKARDAERTVLGLGEAEWGLDVKYEIAVEVKGSKISATFGDVRVEAEDGEYRGGAAGFVLGAGSICADSLRIAPM</sequence>
<evidence type="ECO:0000313" key="3">
    <source>
        <dbReference type="Proteomes" id="UP000077069"/>
    </source>
</evidence>
<keyword evidence="1" id="KW-0479">Metal-binding</keyword>
<keyword evidence="1" id="KW-0460">Magnesium</keyword>
<evidence type="ECO:0000313" key="2">
    <source>
        <dbReference type="EMBL" id="OAG02134.1"/>
    </source>
</evidence>
<dbReference type="Proteomes" id="UP000077069">
    <property type="component" value="Unassembled WGS sequence"/>
</dbReference>
<dbReference type="SUPFAM" id="SSF101478">
    <property type="entry name" value="ADP-ribosylglycohydrolase"/>
    <property type="match status" value="1"/>
</dbReference>
<dbReference type="OrthoDB" id="44736at2759"/>
<reference evidence="2 3" key="1">
    <citation type="submission" date="2016-05" db="EMBL/GenBank/DDBJ databases">
        <title>Comparative analysis of secretome profiles of manganese(II)-oxidizing ascomycete fungi.</title>
        <authorList>
            <consortium name="DOE Joint Genome Institute"/>
            <person name="Zeiner C.A."/>
            <person name="Purvine S.O."/>
            <person name="Zink E.M."/>
            <person name="Wu S."/>
            <person name="Pasa-Tolic L."/>
            <person name="Chaput D.L."/>
            <person name="Haridas S."/>
            <person name="Grigoriev I.V."/>
            <person name="Santelli C.M."/>
            <person name="Hansel C.M."/>
        </authorList>
    </citation>
    <scope>NUCLEOTIDE SEQUENCE [LARGE SCALE GENOMIC DNA]</scope>
    <source>
        <strain evidence="2 3">AP3s5-JAC2a</strain>
    </source>
</reference>
<dbReference type="Pfam" id="PF03747">
    <property type="entry name" value="ADP_ribosyl_GH"/>
    <property type="match status" value="1"/>
</dbReference>
<dbReference type="Gene3D" id="1.10.4080.10">
    <property type="entry name" value="ADP-ribosylation/Crystallin J1"/>
    <property type="match status" value="1"/>
</dbReference>
<name>A0A177C310_9PLEO</name>
<dbReference type="GeneID" id="28771549"/>
<keyword evidence="3" id="KW-1185">Reference proteome</keyword>
<feature type="binding site" evidence="1">
    <location>
        <position position="288"/>
    </location>
    <ligand>
        <name>Mg(2+)</name>
        <dbReference type="ChEBI" id="CHEBI:18420"/>
        <label>1</label>
    </ligand>
</feature>
<keyword evidence="2" id="KW-0378">Hydrolase</keyword>
<dbReference type="EMBL" id="KV441556">
    <property type="protein sequence ID" value="OAG02134.1"/>
    <property type="molecule type" value="Genomic_DNA"/>
</dbReference>
<dbReference type="AlphaFoldDB" id="A0A177C310"/>
<gene>
    <name evidence="2" type="ORF">CC84DRAFT_990700</name>
</gene>
<dbReference type="InterPro" id="IPR036705">
    <property type="entry name" value="Ribosyl_crysJ1_sf"/>
</dbReference>
<proteinExistence type="predicted"/>
<feature type="binding site" evidence="1">
    <location>
        <position position="290"/>
    </location>
    <ligand>
        <name>Mg(2+)</name>
        <dbReference type="ChEBI" id="CHEBI:18420"/>
        <label>1</label>
    </ligand>
</feature>
<dbReference type="STRING" id="1460663.A0A177C310"/>